<sequence length="276" mass="30970">MSCLKSKHSIKYFIALCANVTYFSVFLFAIFIQLINIPSKLSARDLLLINVLMVLLARIALFSLALYELKSTYSKIQENSLEKYKKVAYTAELISTIVAIIIQAVAINNIILGDVEIVSTNKSVIHTKGAVDFTCILIKLLISAPLLMYFNYRRMKDPNMNDHKGKLKTLFYLSIAIFITNFIAFVGKIINVLEQTQSFSLFNIQGKNNNGPDNFPLGPMIRILCIVVSIIILTITFTIESFISSTLNECAAHLIPNVTTEKKVAKEGFEPTTQRL</sequence>
<protein>
    <submittedName>
        <fullName evidence="2">Uncharacterized protein</fullName>
    </submittedName>
</protein>
<dbReference type="EMBL" id="CR925678">
    <property type="protein sequence ID" value="CAI26889.1"/>
    <property type="molecule type" value="Genomic_DNA"/>
</dbReference>
<feature type="transmembrane region" description="Helical" evidence="1">
    <location>
        <begin position="87"/>
        <end position="111"/>
    </location>
</feature>
<keyword evidence="3" id="KW-1185">Reference proteome</keyword>
<evidence type="ECO:0000313" key="3">
    <source>
        <dbReference type="Proteomes" id="UP000001021"/>
    </source>
</evidence>
<feature type="transmembrane region" description="Helical" evidence="1">
    <location>
        <begin position="220"/>
        <end position="239"/>
    </location>
</feature>
<dbReference type="AlphaFoldDB" id="A0A0H3M875"/>
<reference evidence="2 3" key="1">
    <citation type="journal article" date="2006" name="J. Bacteriol.">
        <title>Comparative genomic analysis of three strains of Ehrlichia ruminantium reveals an active process of genome size plasticity.</title>
        <authorList>
            <person name="Frutos R."/>
            <person name="Viari A."/>
            <person name="Ferraz C."/>
            <person name="Morgat A."/>
            <person name="Eychenie S."/>
            <person name="Kandassami Y."/>
            <person name="Chantal I."/>
            <person name="Bensaid A."/>
            <person name="Coissac E."/>
            <person name="Vachiery N."/>
            <person name="Demaille J."/>
            <person name="Martinez D."/>
        </authorList>
    </citation>
    <scope>NUCLEOTIDE SEQUENCE [LARGE SCALE GENOMIC DNA]</scope>
    <source>
        <strain evidence="2 3">Welgevonden</strain>
    </source>
</reference>
<organism evidence="2 3">
    <name type="scientific">Ehrlichia ruminantium (strain Welgevonden)</name>
    <dbReference type="NCBI Taxonomy" id="254945"/>
    <lineage>
        <taxon>Bacteria</taxon>
        <taxon>Pseudomonadati</taxon>
        <taxon>Pseudomonadota</taxon>
        <taxon>Alphaproteobacteria</taxon>
        <taxon>Rickettsiales</taxon>
        <taxon>Anaplasmataceae</taxon>
        <taxon>Ehrlichia</taxon>
    </lineage>
</organism>
<evidence type="ECO:0000313" key="2">
    <source>
        <dbReference type="EMBL" id="CAI26889.1"/>
    </source>
</evidence>
<dbReference type="Proteomes" id="UP000001021">
    <property type="component" value="Chromosome"/>
</dbReference>
<accession>A0A0H3M875</accession>
<feature type="transmembrane region" description="Helical" evidence="1">
    <location>
        <begin position="47"/>
        <end position="67"/>
    </location>
</feature>
<proteinExistence type="predicted"/>
<keyword evidence="1" id="KW-1133">Transmembrane helix</keyword>
<feature type="transmembrane region" description="Helical" evidence="1">
    <location>
        <begin position="12"/>
        <end position="35"/>
    </location>
</feature>
<name>A0A0H3M875_EHRRW</name>
<gene>
    <name evidence="2" type="ordered locus">ERWE_CDS_03950</name>
</gene>
<feature type="transmembrane region" description="Helical" evidence="1">
    <location>
        <begin position="170"/>
        <end position="190"/>
    </location>
</feature>
<keyword evidence="1" id="KW-0472">Membrane</keyword>
<dbReference type="KEGG" id="eru:Erum3830"/>
<dbReference type="HOGENOM" id="CLU_1048625_0_0_5"/>
<evidence type="ECO:0000256" key="1">
    <source>
        <dbReference type="SAM" id="Phobius"/>
    </source>
</evidence>
<feature type="transmembrane region" description="Helical" evidence="1">
    <location>
        <begin position="131"/>
        <end position="150"/>
    </location>
</feature>
<keyword evidence="1" id="KW-0812">Transmembrane</keyword>
<dbReference type="KEGG" id="erw:ERWE_CDS_03950"/>